<dbReference type="InterPro" id="IPR046864">
    <property type="entry name" value="VasX_N"/>
</dbReference>
<evidence type="ECO:0000313" key="5">
    <source>
        <dbReference type="EMBL" id="OZT73283.1"/>
    </source>
</evidence>
<evidence type="ECO:0000313" key="4">
    <source>
        <dbReference type="EMBL" id="EHJ93054.1"/>
    </source>
</evidence>
<dbReference type="EMBL" id="JH393258">
    <property type="protein sequence ID" value="EHJ93054.1"/>
    <property type="molecule type" value="Genomic_DNA"/>
</dbReference>
<reference evidence="4 6" key="1">
    <citation type="submission" date="2011-10" db="EMBL/GenBank/DDBJ databases">
        <authorList>
            <person name="Quillaguamn J."/>
            <person name="Guzmn D."/>
            <person name="Balderrama-Subieta A."/>
            <person name="Cardona-Ortuo C."/>
            <person name="Guevara-Martnez M."/>
            <person name="Callisaya-Quispe N."/>
        </authorList>
    </citation>
    <scope>NUCLEOTIDE SEQUENCE [LARGE SCALE GENOMIC DNA]</scope>
    <source>
        <strain evidence="4 6">LC1</strain>
    </source>
</reference>
<keyword evidence="2" id="KW-1133">Transmembrane helix</keyword>
<organism evidence="4 6">
    <name type="scientific">Vreelandella boliviensis LC1</name>
    <dbReference type="NCBI Taxonomy" id="1072583"/>
    <lineage>
        <taxon>Bacteria</taxon>
        <taxon>Pseudomonadati</taxon>
        <taxon>Pseudomonadota</taxon>
        <taxon>Gammaproteobacteria</taxon>
        <taxon>Oceanospirillales</taxon>
        <taxon>Halomonadaceae</taxon>
        <taxon>Vreelandella</taxon>
    </lineage>
</organism>
<evidence type="ECO:0000256" key="1">
    <source>
        <dbReference type="SAM" id="MobiDB-lite"/>
    </source>
</evidence>
<keyword evidence="2" id="KW-0812">Transmembrane</keyword>
<feature type="compositionally biased region" description="Basic and acidic residues" evidence="1">
    <location>
        <begin position="1147"/>
        <end position="1159"/>
    </location>
</feature>
<evidence type="ECO:0000313" key="6">
    <source>
        <dbReference type="Proteomes" id="UP000005756"/>
    </source>
</evidence>
<evidence type="ECO:0000259" key="3">
    <source>
        <dbReference type="Pfam" id="PF20249"/>
    </source>
</evidence>
<sequence>MSAFERPTDDRDDGALAAHELPCRDSEDGATCPLLQGKVQLLPLRYGLVEELEPGCPTPYALSARPLGIRLLRNGYLYILDGETNELAEYEFRDQGNTINGGKLDYETDRTLYVCFSEVQWTDAKRAQVQESEEDRDAFMQAVNLEGANPISGGGEHLITTAQAKEWVAEFAEDAALEVPEEGYEQESEAYHWENDHYYHKTRLGKLLAQHDVEDRDECLCLIVRDDLGVMRDLAMFQDNVVGWLDEWAEEDDGRTERNYVLGCYIESITQLTAENMQQLAQGEEGSPQQALWQDLEALDEENREATRQAILDYLNEEQSLPASHSPELPVDLRESITEIGKGANRTNAYAILQQQQEAIRRYYAKQSMSNGDSSYIEKHVDTITDMKRTNNRRVRDMLEGASFGQRGIDDLISRQQMEAFLARQRPKLTRWNELLDKISQDRSQMLCSNYFHLGAWYFDADDEAQVEQALGAEFACTRDICRDDDVIEQIHQWLTENPHYDRPLLHTRSLQEQAALVKDYTTLFAAGYGVISNIQSWIETLTQAERGKLPDVAKLPDSVQALASGVQSNLSPAMGIGFAKIMEQIQQVIGQGSTTMPELDDLFRQLNPPATWARIVDAARFNQARFVVSTTSLDELMRLIKDTLRMRQQLTSLNNRRQQASGSERSGLNAQRRELQNRLAVNEQNLAAALSPVGDASANDLVLSQGGAGSAGLVLEFEDAANAVAVGRVTSNLRQGIYRAPPAALLGDGVGLLVFVGQTVNLWAATKTMNEARMDGDDKEIRKAQYDFAGAIFATAAAGFMAAQSIGNTALETQARALATVLNVSQSNGVYAQLGRMHVGLGGFGYVFGVLASGVSLHNNHNNWQSAVRSGNGNAQVAAAIAMAGDAGLMGNYLYGLRATLLTRANIARGAATWARAGSYLASVFWRVNVVGLAFSVLQLGATWLYNRHNISQHDQWLLSSPWGLEGGNERLDHYLQELQRITQAAHTTLEEVYSDSWVPDFVRNPDHYVLALHLPGITPESLQPPLVGKAPVRLSLKAWQVQPVKIRPRDGTIKAAERWLDASAELTQALVVNADEEDGHAILSGSTPAHRPTERSYTTEHWVIGIQLEQLDGEGNYRASEAYIYIDPRGGVGSGKRYTPSTFSRRGDPGRWQRIEA</sequence>
<feature type="transmembrane region" description="Helical" evidence="2">
    <location>
        <begin position="878"/>
        <end position="896"/>
    </location>
</feature>
<dbReference type="Pfam" id="PF20249">
    <property type="entry name" value="VasX_N"/>
    <property type="match status" value="1"/>
</dbReference>
<proteinExistence type="predicted"/>
<dbReference type="RefSeq" id="WP_007113960.1">
    <property type="nucleotide sequence ID" value="NZ_JH393258.1"/>
</dbReference>
<dbReference type="EMBL" id="NPEY01000012">
    <property type="protein sequence ID" value="OZT73283.1"/>
    <property type="molecule type" value="Genomic_DNA"/>
</dbReference>
<keyword evidence="2" id="KW-0472">Membrane</keyword>
<feature type="transmembrane region" description="Helical" evidence="2">
    <location>
        <begin position="744"/>
        <end position="766"/>
    </location>
</feature>
<dbReference type="OrthoDB" id="6339140at2"/>
<feature type="domain" description="Toxin VasX N-terminal region" evidence="3">
    <location>
        <begin position="32"/>
        <end position="147"/>
    </location>
</feature>
<feature type="region of interest" description="Disordered" evidence="1">
    <location>
        <begin position="1137"/>
        <end position="1159"/>
    </location>
</feature>
<feature type="transmembrane region" description="Helical" evidence="2">
    <location>
        <begin position="838"/>
        <end position="858"/>
    </location>
</feature>
<accession>A0A265DVD5</accession>
<evidence type="ECO:0000313" key="7">
    <source>
        <dbReference type="Proteomes" id="UP000216538"/>
    </source>
</evidence>
<dbReference type="AlphaFoldDB" id="A0A265DVD5"/>
<name>A0A265DVD5_9GAMM</name>
<dbReference type="Proteomes" id="UP000216538">
    <property type="component" value="Unassembled WGS sequence"/>
</dbReference>
<evidence type="ECO:0000256" key="2">
    <source>
        <dbReference type="SAM" id="Phobius"/>
    </source>
</evidence>
<gene>
    <name evidence="5" type="ORF">CE457_15270</name>
    <name evidence="4" type="ORF">KUC_3016</name>
</gene>
<reference evidence="5 7" key="2">
    <citation type="submission" date="2017-07" db="EMBL/GenBank/DDBJ databases">
        <title>Shotgun whole genome sequences of three halophilic bacterial isolates.</title>
        <authorList>
            <person name="Pozzo T."/>
            <person name="Higdon S.M."/>
            <person name="Quillaguaman J."/>
        </authorList>
    </citation>
    <scope>NUCLEOTIDE SEQUENCE [LARGE SCALE GENOMIC DNA]</scope>
    <source>
        <strain evidence="5 7">LC1</strain>
    </source>
</reference>
<keyword evidence="7" id="KW-1185">Reference proteome</keyword>
<feature type="transmembrane region" description="Helical" evidence="2">
    <location>
        <begin position="925"/>
        <end position="947"/>
    </location>
</feature>
<dbReference type="Proteomes" id="UP000005756">
    <property type="component" value="Unassembled WGS sequence"/>
</dbReference>
<protein>
    <recommendedName>
        <fullName evidence="3">Toxin VasX N-terminal region domain-containing protein</fullName>
    </recommendedName>
</protein>
<dbReference type="CDD" id="cd20708">
    <property type="entry name" value="MIX_IV"/>
    <property type="match status" value="1"/>
</dbReference>
<dbReference type="STRING" id="1072583.KUC_3016"/>